<comment type="caution">
    <text evidence="4">The sequence shown here is derived from an EMBL/GenBank/DDBJ whole genome shotgun (WGS) entry which is preliminary data.</text>
</comment>
<evidence type="ECO:0000256" key="2">
    <source>
        <dbReference type="SAM" id="Phobius"/>
    </source>
</evidence>
<dbReference type="SUPFAM" id="SSF56112">
    <property type="entry name" value="Protein kinase-like (PK-like)"/>
    <property type="match status" value="1"/>
</dbReference>
<feature type="transmembrane region" description="Helical" evidence="2">
    <location>
        <begin position="551"/>
        <end position="571"/>
    </location>
</feature>
<dbReference type="OrthoDB" id="9795390at2"/>
<evidence type="ECO:0000313" key="5">
    <source>
        <dbReference type="Proteomes" id="UP000051500"/>
    </source>
</evidence>
<keyword evidence="2" id="KW-1133">Transmembrane helix</keyword>
<proteinExistence type="inferred from homology"/>
<keyword evidence="5" id="KW-1185">Reference proteome</keyword>
<evidence type="ECO:0000256" key="1">
    <source>
        <dbReference type="ARBA" id="ARBA00009670"/>
    </source>
</evidence>
<evidence type="ECO:0000259" key="3">
    <source>
        <dbReference type="Pfam" id="PF03109"/>
    </source>
</evidence>
<dbReference type="RefSeq" id="WP_027106762.1">
    <property type="nucleotide sequence ID" value="NZ_AUHP01000018.1"/>
</dbReference>
<dbReference type="InterPro" id="IPR011009">
    <property type="entry name" value="Kinase-like_dom_sf"/>
</dbReference>
<feature type="transmembrane region" description="Helical" evidence="2">
    <location>
        <begin position="518"/>
        <end position="539"/>
    </location>
</feature>
<gene>
    <name evidence="4" type="ORF">IV53_GL001204</name>
</gene>
<evidence type="ECO:0000313" key="4">
    <source>
        <dbReference type="EMBL" id="KRN89654.1"/>
    </source>
</evidence>
<dbReference type="Proteomes" id="UP000051500">
    <property type="component" value="Unassembled WGS sequence"/>
</dbReference>
<dbReference type="PANTHER" id="PTHR10566:SF113">
    <property type="entry name" value="PROTEIN ACTIVITY OF BC1 COMPLEX KINASE 7, CHLOROPLASTIC"/>
    <property type="match status" value="1"/>
</dbReference>
<sequence>MKENNISPRKRIYEITEIIRRHDAITNFVKQTNPAEFRCALEELGPTFIKIGQLLSTRPDLVSPAYMAELAKLQDNVRIDDFATVSQTFFTQTGHTIEESFLSFEEKPFASASIGQTHRATLHDGTQVVVKVQHPNIPEIITTDLELLQKAVKLAQLTANLTNMVVDPKATFTEIKTALNTEIDTQIEITNGIEFYELNNNQDIIRVPQVFPELSTNKILVNSYMPGESIKKLCHEPLSENPDVAKKQQAQRTYIANVLVQNFIKQVFTDRYFHADPHPGNILFQQLTPLEQAQPTMTETNIFEKTTDHTNIKITSQKELPPFRIIYLDFGMMGRLSKEITTKISNVILALYEQDLAQIGQAVLSLCNQTGPVNRSQFFAELDEFLQPYLNTGISEIDFAQLLFEIVHLCQRNNLQVKPEVTLLIKAFGSIENTVAALDPNLSLMDVVRPFAQKYLIDKFDLQADLEDQALATYRALKATPKLPGKINQFLDNLSQGKTQMKLTFPQQPATLQYLERIINRLITAIVLAAIIVGSSLLVQGSVNHPTIYKIGVAGYLIAVIIIVILLLNELHYRLKKRSKK</sequence>
<dbReference type="STRING" id="1122146.IV53_GL001204"/>
<dbReference type="InterPro" id="IPR050154">
    <property type="entry name" value="UbiB_kinase"/>
</dbReference>
<reference evidence="4 5" key="1">
    <citation type="journal article" date="2015" name="Genome Announc.">
        <title>Expanding the biotechnology potential of lactobacilli through comparative genomics of 213 strains and associated genera.</title>
        <authorList>
            <person name="Sun Z."/>
            <person name="Harris H.M."/>
            <person name="McCann A."/>
            <person name="Guo C."/>
            <person name="Argimon S."/>
            <person name="Zhang W."/>
            <person name="Yang X."/>
            <person name="Jeffery I.B."/>
            <person name="Cooney J.C."/>
            <person name="Kagawa T.F."/>
            <person name="Liu W."/>
            <person name="Song Y."/>
            <person name="Salvetti E."/>
            <person name="Wrobel A."/>
            <person name="Rasinkangas P."/>
            <person name="Parkhill J."/>
            <person name="Rea M.C."/>
            <person name="O'Sullivan O."/>
            <person name="Ritari J."/>
            <person name="Douillard F.P."/>
            <person name="Paul Ross R."/>
            <person name="Yang R."/>
            <person name="Briner A.E."/>
            <person name="Felis G.E."/>
            <person name="de Vos W.M."/>
            <person name="Barrangou R."/>
            <person name="Klaenhammer T.R."/>
            <person name="Caufield P.W."/>
            <person name="Cui Y."/>
            <person name="Zhang H."/>
            <person name="O'Toole P.W."/>
        </authorList>
    </citation>
    <scope>NUCLEOTIDE SEQUENCE [LARGE SCALE GENOMIC DNA]</scope>
    <source>
        <strain evidence="4 5">DSM 22408</strain>
    </source>
</reference>
<comment type="similarity">
    <text evidence="1">Belongs to the protein kinase superfamily. ADCK protein kinase family.</text>
</comment>
<dbReference type="AlphaFoldDB" id="A0A0R2KPM1"/>
<keyword evidence="2" id="KW-0812">Transmembrane</keyword>
<organism evidence="4 5">
    <name type="scientific">Ligilactobacillus ceti DSM 22408</name>
    <dbReference type="NCBI Taxonomy" id="1122146"/>
    <lineage>
        <taxon>Bacteria</taxon>
        <taxon>Bacillati</taxon>
        <taxon>Bacillota</taxon>
        <taxon>Bacilli</taxon>
        <taxon>Lactobacillales</taxon>
        <taxon>Lactobacillaceae</taxon>
        <taxon>Ligilactobacillus</taxon>
    </lineage>
</organism>
<dbReference type="eggNOG" id="COG0661">
    <property type="taxonomic scope" value="Bacteria"/>
</dbReference>
<protein>
    <submittedName>
        <fullName evidence="4">Ubiquinone biosynthesis protein UbiB</fullName>
    </submittedName>
</protein>
<dbReference type="PANTHER" id="PTHR10566">
    <property type="entry name" value="CHAPERONE-ACTIVITY OF BC1 COMPLEX CABC1 -RELATED"/>
    <property type="match status" value="1"/>
</dbReference>
<name>A0A0R2KPM1_9LACO</name>
<dbReference type="PATRIC" id="fig|1122146.4.peg.1241"/>
<dbReference type="EMBL" id="JQBZ01000010">
    <property type="protein sequence ID" value="KRN89654.1"/>
    <property type="molecule type" value="Genomic_DNA"/>
</dbReference>
<keyword evidence="2" id="KW-0472">Membrane</keyword>
<dbReference type="CDD" id="cd05121">
    <property type="entry name" value="ABC1_ADCK3-like"/>
    <property type="match status" value="1"/>
</dbReference>
<keyword evidence="4" id="KW-0830">Ubiquinone</keyword>
<feature type="domain" description="ABC1 atypical kinase-like" evidence="3">
    <location>
        <begin position="72"/>
        <end position="361"/>
    </location>
</feature>
<dbReference type="Pfam" id="PF03109">
    <property type="entry name" value="ABC1"/>
    <property type="match status" value="1"/>
</dbReference>
<accession>A0A0R2KPM1</accession>
<dbReference type="InterPro" id="IPR004147">
    <property type="entry name" value="ABC1_dom"/>
</dbReference>